<feature type="transmembrane region" description="Helical" evidence="10">
    <location>
        <begin position="377"/>
        <end position="394"/>
    </location>
</feature>
<feature type="region of interest" description="Disordered" evidence="9">
    <location>
        <begin position="1"/>
        <end position="52"/>
    </location>
</feature>
<proteinExistence type="inferred from homology"/>
<keyword evidence="13" id="KW-1185">Reference proteome</keyword>
<dbReference type="InterPro" id="IPR003280">
    <property type="entry name" value="2pore_dom_K_chnl"/>
</dbReference>
<reference evidence="12" key="1">
    <citation type="submission" date="2023-06" db="EMBL/GenBank/DDBJ databases">
        <title>Genomic analysis of the entomopathogenic nematode Steinernema hermaphroditum.</title>
        <authorList>
            <person name="Schwarz E.M."/>
            <person name="Heppert J.K."/>
            <person name="Baniya A."/>
            <person name="Schwartz H.T."/>
            <person name="Tan C.-H."/>
            <person name="Antoshechkin I."/>
            <person name="Sternberg P.W."/>
            <person name="Goodrich-Blair H."/>
            <person name="Dillman A.R."/>
        </authorList>
    </citation>
    <scope>NUCLEOTIDE SEQUENCE</scope>
    <source>
        <strain evidence="12">PS9179</strain>
        <tissue evidence="12">Whole animal</tissue>
    </source>
</reference>
<dbReference type="GO" id="GO:0030322">
    <property type="term" value="P:stabilization of membrane potential"/>
    <property type="evidence" value="ECO:0007669"/>
    <property type="project" value="TreeGrafter"/>
</dbReference>
<dbReference type="AlphaFoldDB" id="A0AA39H650"/>
<evidence type="ECO:0000313" key="12">
    <source>
        <dbReference type="EMBL" id="KAK0398829.1"/>
    </source>
</evidence>
<evidence type="ECO:0000256" key="8">
    <source>
        <dbReference type="RuleBase" id="RU003857"/>
    </source>
</evidence>
<gene>
    <name evidence="12" type="ORF">QR680_002770</name>
</gene>
<comment type="similarity">
    <text evidence="8">Belongs to the two pore domain potassium channel (TC 1.A.1.8) family.</text>
</comment>
<dbReference type="GO" id="GO:0015271">
    <property type="term" value="F:outward rectifier potassium channel activity"/>
    <property type="evidence" value="ECO:0007669"/>
    <property type="project" value="TreeGrafter"/>
</dbReference>
<evidence type="ECO:0000256" key="1">
    <source>
        <dbReference type="ARBA" id="ARBA00004141"/>
    </source>
</evidence>
<dbReference type="EMBL" id="JAUCMV010000005">
    <property type="protein sequence ID" value="KAK0398829.1"/>
    <property type="molecule type" value="Genomic_DNA"/>
</dbReference>
<keyword evidence="6 10" id="KW-0472">Membrane</keyword>
<dbReference type="PANTHER" id="PTHR11003">
    <property type="entry name" value="POTASSIUM CHANNEL, SUBFAMILY K"/>
    <property type="match status" value="1"/>
</dbReference>
<organism evidence="12 13">
    <name type="scientific">Steinernema hermaphroditum</name>
    <dbReference type="NCBI Taxonomy" id="289476"/>
    <lineage>
        <taxon>Eukaryota</taxon>
        <taxon>Metazoa</taxon>
        <taxon>Ecdysozoa</taxon>
        <taxon>Nematoda</taxon>
        <taxon>Chromadorea</taxon>
        <taxon>Rhabditida</taxon>
        <taxon>Tylenchina</taxon>
        <taxon>Panagrolaimomorpha</taxon>
        <taxon>Strongyloidoidea</taxon>
        <taxon>Steinernematidae</taxon>
        <taxon>Steinernema</taxon>
    </lineage>
</organism>
<evidence type="ECO:0000313" key="13">
    <source>
        <dbReference type="Proteomes" id="UP001175271"/>
    </source>
</evidence>
<dbReference type="GO" id="GO:0005886">
    <property type="term" value="C:plasma membrane"/>
    <property type="evidence" value="ECO:0007669"/>
    <property type="project" value="TreeGrafter"/>
</dbReference>
<evidence type="ECO:0000256" key="7">
    <source>
        <dbReference type="ARBA" id="ARBA00023303"/>
    </source>
</evidence>
<dbReference type="GO" id="GO:0022841">
    <property type="term" value="F:potassium ion leak channel activity"/>
    <property type="evidence" value="ECO:0007669"/>
    <property type="project" value="TreeGrafter"/>
</dbReference>
<dbReference type="PANTHER" id="PTHR11003:SF312">
    <property type="entry name" value="POTASSIUM CHANNEL DOMAIN-CONTAINING PROTEIN"/>
    <property type="match status" value="1"/>
</dbReference>
<feature type="domain" description="Potassium channel" evidence="11">
    <location>
        <begin position="181"/>
        <end position="239"/>
    </location>
</feature>
<feature type="compositionally biased region" description="Basic residues" evidence="9">
    <location>
        <begin position="695"/>
        <end position="718"/>
    </location>
</feature>
<feature type="transmembrane region" description="Helical" evidence="10">
    <location>
        <begin position="96"/>
        <end position="117"/>
    </location>
</feature>
<accession>A0AA39H650</accession>
<keyword evidence="4 10" id="KW-1133">Transmembrane helix</keyword>
<dbReference type="Pfam" id="PF07885">
    <property type="entry name" value="Ion_trans_2"/>
    <property type="match status" value="2"/>
</dbReference>
<evidence type="ECO:0000256" key="10">
    <source>
        <dbReference type="SAM" id="Phobius"/>
    </source>
</evidence>
<keyword evidence="7 8" id="KW-0407">Ion channel</keyword>
<evidence type="ECO:0000256" key="5">
    <source>
        <dbReference type="ARBA" id="ARBA00023065"/>
    </source>
</evidence>
<evidence type="ECO:0000256" key="6">
    <source>
        <dbReference type="ARBA" id="ARBA00023136"/>
    </source>
</evidence>
<feature type="compositionally biased region" description="Basic and acidic residues" evidence="9">
    <location>
        <begin position="755"/>
        <end position="796"/>
    </location>
</feature>
<dbReference type="Gene3D" id="1.10.287.70">
    <property type="match status" value="1"/>
</dbReference>
<evidence type="ECO:0000259" key="11">
    <source>
        <dbReference type="Pfam" id="PF07885"/>
    </source>
</evidence>
<feature type="domain" description="Potassium channel" evidence="11">
    <location>
        <begin position="353"/>
        <end position="426"/>
    </location>
</feature>
<feature type="transmembrane region" description="Helical" evidence="10">
    <location>
        <begin position="401"/>
        <end position="425"/>
    </location>
</feature>
<name>A0AA39H650_9BILA</name>
<dbReference type="SUPFAM" id="SSF81324">
    <property type="entry name" value="Voltage-gated potassium channels"/>
    <property type="match status" value="2"/>
</dbReference>
<protein>
    <recommendedName>
        <fullName evidence="11">Potassium channel domain-containing protein</fullName>
    </recommendedName>
</protein>
<feature type="compositionally biased region" description="Acidic residues" evidence="9">
    <location>
        <begin position="732"/>
        <end position="753"/>
    </location>
</feature>
<evidence type="ECO:0000256" key="4">
    <source>
        <dbReference type="ARBA" id="ARBA00022989"/>
    </source>
</evidence>
<comment type="subcellular location">
    <subcellularLocation>
        <location evidence="1">Membrane</location>
        <topology evidence="1">Multi-pass membrane protein</topology>
    </subcellularLocation>
</comment>
<dbReference type="InterPro" id="IPR013099">
    <property type="entry name" value="K_chnl_dom"/>
</dbReference>
<evidence type="ECO:0000256" key="2">
    <source>
        <dbReference type="ARBA" id="ARBA00022448"/>
    </source>
</evidence>
<comment type="caution">
    <text evidence="12">The sequence shown here is derived from an EMBL/GenBank/DDBJ whole genome shotgun (WGS) entry which is preliminary data.</text>
</comment>
<sequence>MPVLFRHGAPKISSGSHHAVPSQPEHLRPSPSQKFHRADSQASHSSKRTFHSMNTVGSAGTVIHRGGSSVPQAPLTAKQKLRKVFKRLYRRYHIKYLFPLIFIMIYMFVGAIVFLWLEGSADERRKAEKYDTYVREKELLLKRMEEIVSDRAADNVDQRRKFLEVAVDHFHTQVDVDFSVQHTWDFATAMYFSGTLVTTIGYGDVACETRWGQFATVIYAIFGIPIMLITLNDLGKFLYKNINQIIDRVRHCADFLPRFVRRRANDSGDDRVEIMERGEANASDAQSDRRVSFNIRSESEDLNLEVIEDDGSVPLKNIAEEEVFVNEEIEEDHLLQPPKPAIPRMPVLAAVSITVGWIFFCAFLFQLWEKWTYPESLYFMFISLLTIGLGDVSVERKDIMVICFVFVIVGLSLVSMCINVIQAAIEDLYTKLLMKLLLEYQAKLAQGSDATGASVGMMQLWGKNKAAKYLMPLLSAEKRRTAMARVQEEARETGIEIPAVFEDMDEKTGMPKILQIREDVDEDNVSAIVEEIVRTTQAQKLSCDESRVTVPTVVLYDDSTQTDVLHMNDKNDQTTVTDLSDSGIQTDSDSVDLSDQSTQCESVELDTAETQTTITEYSDAESMTKVTIFLDSENQTEIVQTMDEELQTHIVDFLEMEQQTDIVETANIRIQTPYQEFEDAEVQTEPSEHDQRASKMSRAKKRLRRAFAKSKSRHKRRSSYGDAPAMSGWRDVDEEIMEEDETESSYDSLDWDPIDGMHAERQRKVKDLTRMFDSFREPRGKDGSQRSDRSEKDSSK</sequence>
<keyword evidence="3 8" id="KW-0812">Transmembrane</keyword>
<keyword evidence="5 8" id="KW-0406">Ion transport</keyword>
<evidence type="ECO:0000256" key="3">
    <source>
        <dbReference type="ARBA" id="ARBA00022692"/>
    </source>
</evidence>
<feature type="transmembrane region" description="Helical" evidence="10">
    <location>
        <begin position="211"/>
        <end position="231"/>
    </location>
</feature>
<feature type="region of interest" description="Disordered" evidence="9">
    <location>
        <begin position="677"/>
        <end position="796"/>
    </location>
</feature>
<dbReference type="Proteomes" id="UP001175271">
    <property type="component" value="Unassembled WGS sequence"/>
</dbReference>
<feature type="transmembrane region" description="Helical" evidence="10">
    <location>
        <begin position="347"/>
        <end position="365"/>
    </location>
</feature>
<dbReference type="PRINTS" id="PR01333">
    <property type="entry name" value="2POREKCHANEL"/>
</dbReference>
<evidence type="ECO:0000256" key="9">
    <source>
        <dbReference type="SAM" id="MobiDB-lite"/>
    </source>
</evidence>
<keyword evidence="2 8" id="KW-0813">Transport</keyword>